<accession>A0A426DLY1</accession>
<protein>
    <recommendedName>
        <fullName evidence="3">Capsule polysaccharide biosynthesis protein</fullName>
    </recommendedName>
</protein>
<evidence type="ECO:0008006" key="3">
    <source>
        <dbReference type="Google" id="ProtNLM"/>
    </source>
</evidence>
<dbReference type="Gene3D" id="3.40.50.720">
    <property type="entry name" value="NAD(P)-binding Rossmann-like Domain"/>
    <property type="match status" value="1"/>
</dbReference>
<name>A0A426DLY1_9FIRM</name>
<dbReference type="AlphaFoldDB" id="A0A426DLY1"/>
<comment type="caution">
    <text evidence="1">The sequence shown here is derived from an EMBL/GenBank/DDBJ whole genome shotgun (WGS) entry which is preliminary data.</text>
</comment>
<dbReference type="RefSeq" id="WP_125128957.1">
    <property type="nucleotide sequence ID" value="NZ_RHJS01000002.1"/>
</dbReference>
<dbReference type="EMBL" id="RHJS01000002">
    <property type="protein sequence ID" value="RRK33743.1"/>
    <property type="molecule type" value="Genomic_DNA"/>
</dbReference>
<evidence type="ECO:0000313" key="1">
    <source>
        <dbReference type="EMBL" id="RRK33743.1"/>
    </source>
</evidence>
<dbReference type="Proteomes" id="UP000274920">
    <property type="component" value="Unassembled WGS sequence"/>
</dbReference>
<evidence type="ECO:0000313" key="2">
    <source>
        <dbReference type="Proteomes" id="UP000274920"/>
    </source>
</evidence>
<keyword evidence="2" id="KW-1185">Reference proteome</keyword>
<dbReference type="Gene3D" id="3.40.50.12580">
    <property type="match status" value="1"/>
</dbReference>
<gene>
    <name evidence="1" type="ORF">EBB54_22055</name>
</gene>
<organism evidence="1 2">
    <name type="scientific">Schaedlerella arabinosiphila</name>
    <dbReference type="NCBI Taxonomy" id="2044587"/>
    <lineage>
        <taxon>Bacteria</taxon>
        <taxon>Bacillati</taxon>
        <taxon>Bacillota</taxon>
        <taxon>Clostridia</taxon>
        <taxon>Lachnospirales</taxon>
        <taxon>Lachnospiraceae</taxon>
        <taxon>Schaedlerella</taxon>
    </lineage>
</organism>
<dbReference type="InterPro" id="IPR043148">
    <property type="entry name" value="TagF_C"/>
</dbReference>
<sequence length="544" mass="64325">MKKAIWGTGLYASEFAYIVKKEEIDFFIDNDKKKNGQYFLGKKVLSPDEIKNWNELYIYIPFNFYDEITKQIRIYGLEEKKHYKKYYDINTINAKDFEYDYVQALEKLQMQEKNMKGYSLFWGRGWALPNRGFKEFIQEWKAKDRDLKLGLISEAIWYSSEETEKIMGLPSLVTPGIFDLSIYIKDGVLSEEQTKFLKNKNYADSGSKCLCAEFPKLKRESADYMVYYMYQYIIKVLEMLKPKFIVSHPLFTVQHFILQELCQLKGIPLISTHQGVLPGTLSFDIDGEMGKSLPSVYSKEFTELPVDKNDLEYADKVWNYLYKSRINRKIQPKNNCIEYVLKYINRDKPTVFFAGQNDILSDMVPYREDTKKYHSPIFRSSIEAGIYIAELCKRKKWNYIYKPHPMCVRLEKKDDFPDNTIYIESGDINDLIDISDVVVTILSQTNYITMIRYKPVVMLGFNQSKGKGCTYEAFEKNKIEDAIQRAIRDGFTEDQRQAFLVHIAQLIKYYLYDDLQEREIRFGRRVTGRVERFYELEKLLKDLC</sequence>
<proteinExistence type="predicted"/>
<reference evidence="1" key="1">
    <citation type="submission" date="2018-10" db="EMBL/GenBank/DDBJ databases">
        <title>Schaedlerella arabinophila gen. nov. sp. nov., isolated from the mouse intestinal tract and comparative analysis with the genome of the closely related altered Schaedler flora strain ASF502.</title>
        <authorList>
            <person name="Miyake S."/>
            <person name="Soh M."/>
            <person name="Seedorf H."/>
        </authorList>
    </citation>
    <scope>NUCLEOTIDE SEQUENCE [LARGE SCALE GENOMIC DNA]</scope>
    <source>
        <strain evidence="1">DSM 106076</strain>
    </source>
</reference>